<comment type="caution">
    <text evidence="1">The sequence shown here is derived from an EMBL/GenBank/DDBJ whole genome shotgun (WGS) entry which is preliminary data.</text>
</comment>
<evidence type="ECO:0000313" key="2">
    <source>
        <dbReference type="Proteomes" id="UP001165275"/>
    </source>
</evidence>
<organism evidence="1 2">
    <name type="scientific">Serratia silvae</name>
    <dbReference type="NCBI Taxonomy" id="2824122"/>
    <lineage>
        <taxon>Bacteria</taxon>
        <taxon>Pseudomonadati</taxon>
        <taxon>Pseudomonadota</taxon>
        <taxon>Gammaproteobacteria</taxon>
        <taxon>Enterobacterales</taxon>
        <taxon>Yersiniaceae</taxon>
        <taxon>Serratia</taxon>
    </lineage>
</organism>
<dbReference type="EMBL" id="JAGQDC010000006">
    <property type="protein sequence ID" value="MCL1029385.1"/>
    <property type="molecule type" value="Genomic_DNA"/>
</dbReference>
<evidence type="ECO:0000313" key="1">
    <source>
        <dbReference type="EMBL" id="MCL1029385.1"/>
    </source>
</evidence>
<gene>
    <name evidence="1" type="ORF">KAJ71_10180</name>
</gene>
<proteinExistence type="predicted"/>
<keyword evidence="2" id="KW-1185">Reference proteome</keyword>
<dbReference type="RefSeq" id="WP_248945605.1">
    <property type="nucleotide sequence ID" value="NZ_CBCSGY010000002.1"/>
</dbReference>
<sequence length="74" mass="8193">MGAIKCARLHVASVKTFYPEVFFKLVNFSGYKFIVPIAGWQENRELRSAVRFSACAPHTKRNLPGCSMAGLAVC</sequence>
<protein>
    <submittedName>
        <fullName evidence="1">Uncharacterized protein</fullName>
    </submittedName>
</protein>
<dbReference type="Proteomes" id="UP001165275">
    <property type="component" value="Unassembled WGS sequence"/>
</dbReference>
<accession>A0ABT0KBI1</accession>
<reference evidence="1" key="1">
    <citation type="submission" date="2021-04" db="EMBL/GenBank/DDBJ databases">
        <title>Genome sequence of Serratia sp. arafor3.</title>
        <authorList>
            <person name="Besaury L."/>
        </authorList>
    </citation>
    <scope>NUCLEOTIDE SEQUENCE</scope>
    <source>
        <strain evidence="1">Arafor3</strain>
    </source>
</reference>
<name>A0ABT0KBI1_9GAMM</name>